<name>A0A6P2BVF5_9ACTN</name>
<evidence type="ECO:0000256" key="3">
    <source>
        <dbReference type="RuleBase" id="RU000363"/>
    </source>
</evidence>
<dbReference type="InterPro" id="IPR036291">
    <property type="entry name" value="NAD(P)-bd_dom_sf"/>
</dbReference>
<evidence type="ECO:0000313" key="5">
    <source>
        <dbReference type="Proteomes" id="UP000460272"/>
    </source>
</evidence>
<keyword evidence="5" id="KW-1185">Reference proteome</keyword>
<protein>
    <submittedName>
        <fullName evidence="4">SDR family NAD(P)-dependent oxidoreductase</fullName>
    </submittedName>
</protein>
<dbReference type="GO" id="GO:0016020">
    <property type="term" value="C:membrane"/>
    <property type="evidence" value="ECO:0007669"/>
    <property type="project" value="TreeGrafter"/>
</dbReference>
<dbReference type="PANTHER" id="PTHR44196">
    <property type="entry name" value="DEHYDROGENASE/REDUCTASE SDR FAMILY MEMBER 7B"/>
    <property type="match status" value="1"/>
</dbReference>
<dbReference type="OrthoDB" id="4690547at2"/>
<dbReference type="Pfam" id="PF00106">
    <property type="entry name" value="adh_short"/>
    <property type="match status" value="1"/>
</dbReference>
<evidence type="ECO:0000256" key="1">
    <source>
        <dbReference type="ARBA" id="ARBA00006484"/>
    </source>
</evidence>
<dbReference type="AlphaFoldDB" id="A0A6P2BVF5"/>
<gene>
    <name evidence="4" type="ORF">EAS64_25660</name>
</gene>
<dbReference type="EMBL" id="RPFW01000005">
    <property type="protein sequence ID" value="TVZ02216.1"/>
    <property type="molecule type" value="Genomic_DNA"/>
</dbReference>
<comment type="similarity">
    <text evidence="1 3">Belongs to the short-chain dehydrogenases/reductases (SDR) family.</text>
</comment>
<evidence type="ECO:0000256" key="2">
    <source>
        <dbReference type="ARBA" id="ARBA00023002"/>
    </source>
</evidence>
<comment type="caution">
    <text evidence="4">The sequence shown here is derived from an EMBL/GenBank/DDBJ whole genome shotgun (WGS) entry which is preliminary data.</text>
</comment>
<dbReference type="Proteomes" id="UP000460272">
    <property type="component" value="Unassembled WGS sequence"/>
</dbReference>
<evidence type="ECO:0000313" key="4">
    <source>
        <dbReference type="EMBL" id="TVZ02216.1"/>
    </source>
</evidence>
<dbReference type="InterPro" id="IPR002347">
    <property type="entry name" value="SDR_fam"/>
</dbReference>
<dbReference type="GO" id="GO:0016491">
    <property type="term" value="F:oxidoreductase activity"/>
    <property type="evidence" value="ECO:0007669"/>
    <property type="project" value="UniProtKB-KW"/>
</dbReference>
<organism evidence="4 5">
    <name type="scientific">Trebonia kvetii</name>
    <dbReference type="NCBI Taxonomy" id="2480626"/>
    <lineage>
        <taxon>Bacteria</taxon>
        <taxon>Bacillati</taxon>
        <taxon>Actinomycetota</taxon>
        <taxon>Actinomycetes</taxon>
        <taxon>Streptosporangiales</taxon>
        <taxon>Treboniaceae</taxon>
        <taxon>Trebonia</taxon>
    </lineage>
</organism>
<proteinExistence type="inferred from homology"/>
<dbReference type="SUPFAM" id="SSF51735">
    <property type="entry name" value="NAD(P)-binding Rossmann-fold domains"/>
    <property type="match status" value="1"/>
</dbReference>
<sequence>MTGDSLPPESAEQRFRGGTAVVTGGGAGIGEGLVRYLCRIGMRVVIADIDTTRATALAQELTRDGGDAIPRTVDVTDAVAVEELARSTFDAHGSVELLINNAGLETAGLAWEVTVERWQRLMAVNLDGVFFGIRAFVPKMIAAGEPAVIANLSSIGGISTMPMQAPYIASKHAVLALTECLHQEILLTGAPIQVSAILPYSVRSQIFLDAQRDAPVGNRAANQLFAAMQKDNEETSLDPVKAAEHMVGALARGEFWVFSDDERCRAVAARRARLLAELTPPADPRPRLAEMGVTL</sequence>
<dbReference type="RefSeq" id="WP_145857013.1">
    <property type="nucleotide sequence ID" value="NZ_RPFW01000005.1"/>
</dbReference>
<dbReference type="Gene3D" id="3.40.50.720">
    <property type="entry name" value="NAD(P)-binding Rossmann-like Domain"/>
    <property type="match status" value="1"/>
</dbReference>
<dbReference type="CDD" id="cd05233">
    <property type="entry name" value="SDR_c"/>
    <property type="match status" value="1"/>
</dbReference>
<dbReference type="PANTHER" id="PTHR44196:SF1">
    <property type="entry name" value="DEHYDROGENASE_REDUCTASE SDR FAMILY MEMBER 7B"/>
    <property type="match status" value="1"/>
</dbReference>
<dbReference type="PRINTS" id="PR00080">
    <property type="entry name" value="SDRFAMILY"/>
</dbReference>
<accession>A0A6P2BVF5</accession>
<reference evidence="4 5" key="1">
    <citation type="submission" date="2018-11" db="EMBL/GenBank/DDBJ databases">
        <title>Trebonia kvetii gen.nov., sp.nov., a novel acidophilic actinobacterium, and proposal of the new actinobacterial family Treboniaceae fam. nov.</title>
        <authorList>
            <person name="Rapoport D."/>
            <person name="Sagova-Mareckova M."/>
            <person name="Sedlacek I."/>
            <person name="Provaznik J."/>
            <person name="Kralova S."/>
            <person name="Pavlinic D."/>
            <person name="Benes V."/>
            <person name="Kopecky J."/>
        </authorList>
    </citation>
    <scope>NUCLEOTIDE SEQUENCE [LARGE SCALE GENOMIC DNA]</scope>
    <source>
        <strain evidence="4 5">15Tr583</strain>
    </source>
</reference>
<dbReference type="PRINTS" id="PR00081">
    <property type="entry name" value="GDHRDH"/>
</dbReference>
<keyword evidence="2" id="KW-0560">Oxidoreductase</keyword>